<protein>
    <recommendedName>
        <fullName evidence="1">Reverse transcriptase zinc-binding domain-containing protein</fullName>
    </recommendedName>
</protein>
<keyword evidence="3" id="KW-1185">Reference proteome</keyword>
<reference evidence="3" key="2">
    <citation type="journal article" date="2017" name="Nat. Plants">
        <title>The Aegilops tauschii genome reveals multiple impacts of transposons.</title>
        <authorList>
            <person name="Zhao G."/>
            <person name="Zou C."/>
            <person name="Li K."/>
            <person name="Wang K."/>
            <person name="Li T."/>
            <person name="Gao L."/>
            <person name="Zhang X."/>
            <person name="Wang H."/>
            <person name="Yang Z."/>
            <person name="Liu X."/>
            <person name="Jiang W."/>
            <person name="Mao L."/>
            <person name="Kong X."/>
            <person name="Jiao Y."/>
            <person name="Jia J."/>
        </authorList>
    </citation>
    <scope>NUCLEOTIDE SEQUENCE [LARGE SCALE GENOMIC DNA]</scope>
    <source>
        <strain evidence="3">cv. AL8/78</strain>
    </source>
</reference>
<dbReference type="Pfam" id="PF13966">
    <property type="entry name" value="zf-RVT"/>
    <property type="match status" value="1"/>
</dbReference>
<proteinExistence type="predicted"/>
<name>A0A453C9R9_AEGTS</name>
<dbReference type="Gramene" id="AET2Gv20777900.1">
    <property type="protein sequence ID" value="AET2Gv20777900.1"/>
    <property type="gene ID" value="AET2Gv20777900"/>
</dbReference>
<accession>A0A453C9R9</accession>
<dbReference type="Proteomes" id="UP000015105">
    <property type="component" value="Chromosome 2D"/>
</dbReference>
<dbReference type="STRING" id="200361.A0A453C9R9"/>
<reference evidence="2" key="5">
    <citation type="journal article" date="2021" name="G3 (Bethesda)">
        <title>Aegilops tauschii genome assembly Aet v5.0 features greater sequence contiguity and improved annotation.</title>
        <authorList>
            <person name="Wang L."/>
            <person name="Zhu T."/>
            <person name="Rodriguez J.C."/>
            <person name="Deal K.R."/>
            <person name="Dubcovsky J."/>
            <person name="McGuire P.E."/>
            <person name="Lux T."/>
            <person name="Spannagl M."/>
            <person name="Mayer K.F.X."/>
            <person name="Baldrich P."/>
            <person name="Meyers B.C."/>
            <person name="Huo N."/>
            <person name="Gu Y.Q."/>
            <person name="Zhou H."/>
            <person name="Devos K.M."/>
            <person name="Bennetzen J.L."/>
            <person name="Unver T."/>
            <person name="Budak H."/>
            <person name="Gulick P.J."/>
            <person name="Galiba G."/>
            <person name="Kalapos B."/>
            <person name="Nelson D.R."/>
            <person name="Li P."/>
            <person name="You F.M."/>
            <person name="Luo M.C."/>
            <person name="Dvorak J."/>
        </authorList>
    </citation>
    <scope>NUCLEOTIDE SEQUENCE [LARGE SCALE GENOMIC DNA]</scope>
    <source>
        <strain evidence="2">cv. AL8/78</strain>
    </source>
</reference>
<dbReference type="InterPro" id="IPR026960">
    <property type="entry name" value="RVT-Znf"/>
</dbReference>
<evidence type="ECO:0000313" key="2">
    <source>
        <dbReference type="EnsemblPlants" id="AET2Gv20777900.1"/>
    </source>
</evidence>
<reference evidence="2" key="4">
    <citation type="submission" date="2019-03" db="UniProtKB">
        <authorList>
            <consortium name="EnsemblPlants"/>
        </authorList>
    </citation>
    <scope>IDENTIFICATION</scope>
</reference>
<sequence length="192" mass="22029">MKFAFKLLQKQDLPWVNWFFQHYSLDFENKPHNPSYLWKIVNKQLRPLRAISFVLTNNGTYTFFWLDAWLLPTPLADTYPHLFSHSTSPSVLVSHVMHNGLLATLRNRLTNVASVELASILSLLQDVATNDVLDDMFLNHGSSFSSRCAYSLLSSDHEIDLNAGYIWSSKAPIKVKIFGWLLCHDRLSTMAN</sequence>
<organism evidence="2 3">
    <name type="scientific">Aegilops tauschii subsp. strangulata</name>
    <name type="common">Goatgrass</name>
    <dbReference type="NCBI Taxonomy" id="200361"/>
    <lineage>
        <taxon>Eukaryota</taxon>
        <taxon>Viridiplantae</taxon>
        <taxon>Streptophyta</taxon>
        <taxon>Embryophyta</taxon>
        <taxon>Tracheophyta</taxon>
        <taxon>Spermatophyta</taxon>
        <taxon>Magnoliopsida</taxon>
        <taxon>Liliopsida</taxon>
        <taxon>Poales</taxon>
        <taxon>Poaceae</taxon>
        <taxon>BOP clade</taxon>
        <taxon>Pooideae</taxon>
        <taxon>Triticodae</taxon>
        <taxon>Triticeae</taxon>
        <taxon>Triticinae</taxon>
        <taxon>Aegilops</taxon>
    </lineage>
</organism>
<dbReference type="AlphaFoldDB" id="A0A453C9R9"/>
<dbReference type="EnsemblPlants" id="AET2Gv20777900.1">
    <property type="protein sequence ID" value="AET2Gv20777900.1"/>
    <property type="gene ID" value="AET2Gv20777900"/>
</dbReference>
<evidence type="ECO:0000313" key="3">
    <source>
        <dbReference type="Proteomes" id="UP000015105"/>
    </source>
</evidence>
<evidence type="ECO:0000259" key="1">
    <source>
        <dbReference type="Pfam" id="PF13966"/>
    </source>
</evidence>
<dbReference type="PANTHER" id="PTHR36617:SF16">
    <property type="entry name" value="OS04G0516500 PROTEIN"/>
    <property type="match status" value="1"/>
</dbReference>
<reference evidence="3" key="1">
    <citation type="journal article" date="2014" name="Science">
        <title>Ancient hybridizations among the ancestral genomes of bread wheat.</title>
        <authorList>
            <consortium name="International Wheat Genome Sequencing Consortium,"/>
            <person name="Marcussen T."/>
            <person name="Sandve S.R."/>
            <person name="Heier L."/>
            <person name="Spannagl M."/>
            <person name="Pfeifer M."/>
            <person name="Jakobsen K.S."/>
            <person name="Wulff B.B."/>
            <person name="Steuernagel B."/>
            <person name="Mayer K.F."/>
            <person name="Olsen O.A."/>
        </authorList>
    </citation>
    <scope>NUCLEOTIDE SEQUENCE [LARGE SCALE GENOMIC DNA]</scope>
    <source>
        <strain evidence="3">cv. AL8/78</strain>
    </source>
</reference>
<dbReference type="PANTHER" id="PTHR36617">
    <property type="entry name" value="PROTEIN, PUTATIVE-RELATED"/>
    <property type="match status" value="1"/>
</dbReference>
<feature type="domain" description="Reverse transcriptase zinc-binding" evidence="1">
    <location>
        <begin position="144"/>
        <end position="191"/>
    </location>
</feature>
<reference evidence="2" key="3">
    <citation type="journal article" date="2017" name="Nature">
        <title>Genome sequence of the progenitor of the wheat D genome Aegilops tauschii.</title>
        <authorList>
            <person name="Luo M.C."/>
            <person name="Gu Y.Q."/>
            <person name="Puiu D."/>
            <person name="Wang H."/>
            <person name="Twardziok S.O."/>
            <person name="Deal K.R."/>
            <person name="Huo N."/>
            <person name="Zhu T."/>
            <person name="Wang L."/>
            <person name="Wang Y."/>
            <person name="McGuire P.E."/>
            <person name="Liu S."/>
            <person name="Long H."/>
            <person name="Ramasamy R.K."/>
            <person name="Rodriguez J.C."/>
            <person name="Van S.L."/>
            <person name="Yuan L."/>
            <person name="Wang Z."/>
            <person name="Xia Z."/>
            <person name="Xiao L."/>
            <person name="Anderson O.D."/>
            <person name="Ouyang S."/>
            <person name="Liang Y."/>
            <person name="Zimin A.V."/>
            <person name="Pertea G."/>
            <person name="Qi P."/>
            <person name="Bennetzen J.L."/>
            <person name="Dai X."/>
            <person name="Dawson M.W."/>
            <person name="Muller H.G."/>
            <person name="Kugler K."/>
            <person name="Rivarola-Duarte L."/>
            <person name="Spannagl M."/>
            <person name="Mayer K.F.X."/>
            <person name="Lu F.H."/>
            <person name="Bevan M.W."/>
            <person name="Leroy P."/>
            <person name="Li P."/>
            <person name="You F.M."/>
            <person name="Sun Q."/>
            <person name="Liu Z."/>
            <person name="Lyons E."/>
            <person name="Wicker T."/>
            <person name="Salzberg S.L."/>
            <person name="Devos K.M."/>
            <person name="Dvorak J."/>
        </authorList>
    </citation>
    <scope>NUCLEOTIDE SEQUENCE [LARGE SCALE GENOMIC DNA]</scope>
    <source>
        <strain evidence="2">cv. AL8/78</strain>
    </source>
</reference>